<dbReference type="Gene3D" id="2.60.120.260">
    <property type="entry name" value="Galactose-binding domain-like"/>
    <property type="match status" value="1"/>
</dbReference>
<evidence type="ECO:0000313" key="2">
    <source>
        <dbReference type="Proteomes" id="UP001283361"/>
    </source>
</evidence>
<keyword evidence="2" id="KW-1185">Reference proteome</keyword>
<organism evidence="1 2">
    <name type="scientific">Elysia crispata</name>
    <name type="common">lettuce slug</name>
    <dbReference type="NCBI Taxonomy" id="231223"/>
    <lineage>
        <taxon>Eukaryota</taxon>
        <taxon>Metazoa</taxon>
        <taxon>Spiralia</taxon>
        <taxon>Lophotrochozoa</taxon>
        <taxon>Mollusca</taxon>
        <taxon>Gastropoda</taxon>
        <taxon>Heterobranchia</taxon>
        <taxon>Euthyneura</taxon>
        <taxon>Panpulmonata</taxon>
        <taxon>Sacoglossa</taxon>
        <taxon>Placobranchoidea</taxon>
        <taxon>Plakobranchidae</taxon>
        <taxon>Elysia</taxon>
    </lineage>
</organism>
<dbReference type="SUPFAM" id="SSF49785">
    <property type="entry name" value="Galactose-binding domain-like"/>
    <property type="match status" value="1"/>
</dbReference>
<dbReference type="AlphaFoldDB" id="A0AAE0ZCR2"/>
<reference evidence="1" key="1">
    <citation type="journal article" date="2023" name="G3 (Bethesda)">
        <title>A reference genome for the long-term kleptoplast-retaining sea slug Elysia crispata morphotype clarki.</title>
        <authorList>
            <person name="Eastman K.E."/>
            <person name="Pendleton A.L."/>
            <person name="Shaikh M.A."/>
            <person name="Suttiyut T."/>
            <person name="Ogas R."/>
            <person name="Tomko P."/>
            <person name="Gavelis G."/>
            <person name="Widhalm J.R."/>
            <person name="Wisecaver J.H."/>
        </authorList>
    </citation>
    <scope>NUCLEOTIDE SEQUENCE</scope>
    <source>
        <strain evidence="1">ECLA1</strain>
    </source>
</reference>
<proteinExistence type="predicted"/>
<protein>
    <submittedName>
        <fullName evidence="1">Uncharacterized protein</fullName>
    </submittedName>
</protein>
<dbReference type="InterPro" id="IPR008979">
    <property type="entry name" value="Galactose-bd-like_sf"/>
</dbReference>
<accession>A0AAE0ZCR2</accession>
<gene>
    <name evidence="1" type="ORF">RRG08_057589</name>
</gene>
<evidence type="ECO:0000313" key="1">
    <source>
        <dbReference type="EMBL" id="KAK3766780.1"/>
    </source>
</evidence>
<comment type="caution">
    <text evidence="1">The sequence shown here is derived from an EMBL/GenBank/DDBJ whole genome shotgun (WGS) entry which is preliminary data.</text>
</comment>
<sequence>MPTSYYFFTGRNLALKQHTNQSSTFEPWHSSHAVDGKLDIPDHISSQAATCTRTKEGDTGWWGLTFSQPVDVYMFRIYNRINSERMDSSKDGLGAVLLQEGKPIEFASRALTETEKR</sequence>
<dbReference type="Proteomes" id="UP001283361">
    <property type="component" value="Unassembled WGS sequence"/>
</dbReference>
<dbReference type="EMBL" id="JAWDGP010004195">
    <property type="protein sequence ID" value="KAK3766780.1"/>
    <property type="molecule type" value="Genomic_DNA"/>
</dbReference>
<name>A0AAE0ZCR2_9GAST</name>